<dbReference type="EC" id="2.3.1.26" evidence="2"/>
<dbReference type="EMBL" id="JASWJB010000422">
    <property type="protein sequence ID" value="KAK2590564.1"/>
    <property type="molecule type" value="Genomic_DNA"/>
</dbReference>
<evidence type="ECO:0000313" key="3">
    <source>
        <dbReference type="Proteomes" id="UP001251528"/>
    </source>
</evidence>
<protein>
    <submittedName>
        <fullName evidence="2">Sterol O-acyltransferase 2 (Sterol-ester synthase 2)</fullName>
        <ecNumber evidence="2">2.3.1.26</ecNumber>
    </submittedName>
</protein>
<feature type="region of interest" description="Disordered" evidence="1">
    <location>
        <begin position="1"/>
        <end position="55"/>
    </location>
</feature>
<dbReference type="Proteomes" id="UP001251528">
    <property type="component" value="Unassembled WGS sequence"/>
</dbReference>
<accession>A0AAJ0FT24</accession>
<feature type="compositionally biased region" description="Polar residues" evidence="1">
    <location>
        <begin position="28"/>
        <end position="37"/>
    </location>
</feature>
<gene>
    <name evidence="2" type="primary">ARE2_2</name>
    <name evidence="2" type="ORF">QQS21_011746</name>
</gene>
<organism evidence="2 3">
    <name type="scientific">Conoideocrella luteorostrata</name>
    <dbReference type="NCBI Taxonomy" id="1105319"/>
    <lineage>
        <taxon>Eukaryota</taxon>
        <taxon>Fungi</taxon>
        <taxon>Dikarya</taxon>
        <taxon>Ascomycota</taxon>
        <taxon>Pezizomycotina</taxon>
        <taxon>Sordariomycetes</taxon>
        <taxon>Hypocreomycetidae</taxon>
        <taxon>Hypocreales</taxon>
        <taxon>Clavicipitaceae</taxon>
        <taxon>Conoideocrella</taxon>
    </lineage>
</organism>
<dbReference type="AlphaFoldDB" id="A0AAJ0FT24"/>
<comment type="caution">
    <text evidence="2">The sequence shown here is derived from an EMBL/GenBank/DDBJ whole genome shotgun (WGS) entry which is preliminary data.</text>
</comment>
<evidence type="ECO:0000256" key="1">
    <source>
        <dbReference type="SAM" id="MobiDB-lite"/>
    </source>
</evidence>
<proteinExistence type="predicted"/>
<feature type="non-terminal residue" evidence="2">
    <location>
        <position position="55"/>
    </location>
</feature>
<dbReference type="GO" id="GO:0004772">
    <property type="term" value="F:sterol O-acyltransferase activity"/>
    <property type="evidence" value="ECO:0007669"/>
    <property type="project" value="UniProtKB-EC"/>
</dbReference>
<reference evidence="2" key="1">
    <citation type="submission" date="2023-06" db="EMBL/GenBank/DDBJ databases">
        <title>Conoideocrella luteorostrata (Hypocreales: Clavicipitaceae), a potential biocontrol fungus for elongate hemlock scale in United States Christmas tree production areas.</title>
        <authorList>
            <person name="Barrett H."/>
            <person name="Lovett B."/>
            <person name="Macias A.M."/>
            <person name="Stajich J.E."/>
            <person name="Kasson M.T."/>
        </authorList>
    </citation>
    <scope>NUCLEOTIDE SEQUENCE</scope>
    <source>
        <strain evidence="2">ARSEF 14590</strain>
    </source>
</reference>
<keyword evidence="2" id="KW-0012">Acyltransferase</keyword>
<sequence>MSSGLDIMANGRDHDRVLRSRPGKSLPAQVTRTGSSDSDTHLGPPTEGTPASGLT</sequence>
<evidence type="ECO:0000313" key="2">
    <source>
        <dbReference type="EMBL" id="KAK2590564.1"/>
    </source>
</evidence>
<name>A0AAJ0FT24_9HYPO</name>
<keyword evidence="3" id="KW-1185">Reference proteome</keyword>
<keyword evidence="2" id="KW-0808">Transferase</keyword>